<accession>A0ABS3J000</accession>
<dbReference type="SUPFAM" id="SSF69786">
    <property type="entry name" value="YggU-like"/>
    <property type="match status" value="1"/>
</dbReference>
<dbReference type="Proteomes" id="UP000664288">
    <property type="component" value="Unassembled WGS sequence"/>
</dbReference>
<dbReference type="InterPro" id="IPR003746">
    <property type="entry name" value="DUF167"/>
</dbReference>
<comment type="similarity">
    <text evidence="1 2">Belongs to the UPF0235 family.</text>
</comment>
<dbReference type="NCBIfam" id="TIGR00251">
    <property type="entry name" value="DUF167 family protein"/>
    <property type="match status" value="1"/>
</dbReference>
<proteinExistence type="inferred from homology"/>
<evidence type="ECO:0000256" key="1">
    <source>
        <dbReference type="ARBA" id="ARBA00010364"/>
    </source>
</evidence>
<reference evidence="3 4" key="1">
    <citation type="submission" date="2021-03" db="EMBL/GenBank/DDBJ databases">
        <title>Whole genome sequence of Jiella sp. MQZ13P-4.</title>
        <authorList>
            <person name="Tuo L."/>
        </authorList>
    </citation>
    <scope>NUCLEOTIDE SEQUENCE [LARGE SCALE GENOMIC DNA]</scope>
    <source>
        <strain evidence="3 4">MQZ13P-4</strain>
    </source>
</reference>
<sequence>MHPAPDCALDETSYRFDGDGLLLFVRVTPRSAKDMVDGRVADAEGRTRLLVRVRAVPEDGKANAAVVALVAKTCGLPKSAVAVVAGLTQRQKTLRLAVSRDRLADILGRLGIGPDRTEAAIGEDA</sequence>
<dbReference type="SMART" id="SM01152">
    <property type="entry name" value="DUF167"/>
    <property type="match status" value="1"/>
</dbReference>
<protein>
    <recommendedName>
        <fullName evidence="2">UPF0235 protein J1C47_05125</fullName>
    </recommendedName>
</protein>
<dbReference type="EMBL" id="JAFMPY010000004">
    <property type="protein sequence ID" value="MBO0903013.1"/>
    <property type="molecule type" value="Genomic_DNA"/>
</dbReference>
<evidence type="ECO:0000313" key="4">
    <source>
        <dbReference type="Proteomes" id="UP000664288"/>
    </source>
</evidence>
<comment type="caution">
    <text evidence="3">The sequence shown here is derived from an EMBL/GenBank/DDBJ whole genome shotgun (WGS) entry which is preliminary data.</text>
</comment>
<dbReference type="Pfam" id="PF02594">
    <property type="entry name" value="DUF167"/>
    <property type="match status" value="1"/>
</dbReference>
<dbReference type="Gene3D" id="3.30.1200.10">
    <property type="entry name" value="YggU-like"/>
    <property type="match status" value="1"/>
</dbReference>
<evidence type="ECO:0000313" key="3">
    <source>
        <dbReference type="EMBL" id="MBO0903013.1"/>
    </source>
</evidence>
<dbReference type="HAMAP" id="MF_00634">
    <property type="entry name" value="UPF0235"/>
    <property type="match status" value="1"/>
</dbReference>
<gene>
    <name evidence="3" type="ORF">J1C47_05125</name>
</gene>
<evidence type="ECO:0000256" key="2">
    <source>
        <dbReference type="HAMAP-Rule" id="MF_00634"/>
    </source>
</evidence>
<name>A0ABS3J000_9HYPH</name>
<dbReference type="InterPro" id="IPR036591">
    <property type="entry name" value="YggU-like_sf"/>
</dbReference>
<keyword evidence="4" id="KW-1185">Reference proteome</keyword>
<organism evidence="3 4">
    <name type="scientific">Jiella sonneratiae</name>
    <dbReference type="NCBI Taxonomy" id="2816856"/>
    <lineage>
        <taxon>Bacteria</taxon>
        <taxon>Pseudomonadati</taxon>
        <taxon>Pseudomonadota</taxon>
        <taxon>Alphaproteobacteria</taxon>
        <taxon>Hyphomicrobiales</taxon>
        <taxon>Aurantimonadaceae</taxon>
        <taxon>Jiella</taxon>
    </lineage>
</organism>